<evidence type="ECO:0000256" key="2">
    <source>
        <dbReference type="ARBA" id="ARBA00012150"/>
    </source>
</evidence>
<keyword evidence="9" id="KW-1185">Reference proteome</keyword>
<accession>A0A0R2LLR1</accession>
<evidence type="ECO:0000313" key="8">
    <source>
        <dbReference type="EMBL" id="KRO01116.1"/>
    </source>
</evidence>
<dbReference type="Pfam" id="PF00708">
    <property type="entry name" value="Acylphosphatase"/>
    <property type="match status" value="1"/>
</dbReference>
<dbReference type="Gene3D" id="3.30.70.100">
    <property type="match status" value="1"/>
</dbReference>
<evidence type="ECO:0000313" key="9">
    <source>
        <dbReference type="Proteomes" id="UP000051886"/>
    </source>
</evidence>
<name>A0A0R2LLR1_9LACO</name>
<organism evidence="8 9">
    <name type="scientific">Ligilactobacillus pobuzihii</name>
    <dbReference type="NCBI Taxonomy" id="449659"/>
    <lineage>
        <taxon>Bacteria</taxon>
        <taxon>Bacillati</taxon>
        <taxon>Bacillota</taxon>
        <taxon>Bacilli</taxon>
        <taxon>Lactobacillales</taxon>
        <taxon>Lactobacillaceae</taxon>
        <taxon>Ligilactobacillus</taxon>
    </lineage>
</organism>
<evidence type="ECO:0000256" key="1">
    <source>
        <dbReference type="ARBA" id="ARBA00005614"/>
    </source>
</evidence>
<evidence type="ECO:0000256" key="5">
    <source>
        <dbReference type="PROSITE-ProRule" id="PRU00520"/>
    </source>
</evidence>
<proteinExistence type="inferred from homology"/>
<dbReference type="EC" id="3.6.1.7" evidence="2 5"/>
<comment type="caution">
    <text evidence="8">The sequence shown here is derived from an EMBL/GenBank/DDBJ whole genome shotgun (WGS) entry which is preliminary data.</text>
</comment>
<comment type="similarity">
    <text evidence="1 6">Belongs to the acylphosphatase family.</text>
</comment>
<dbReference type="PANTHER" id="PTHR47268:SF4">
    <property type="entry name" value="ACYLPHOSPHATASE"/>
    <property type="match status" value="1"/>
</dbReference>
<dbReference type="AlphaFoldDB" id="A0A0R2LLR1"/>
<dbReference type="PATRIC" id="fig|449659.4.peg.1313"/>
<sequence>MSRLKAIKMTVSGMVQGVGFRYTAKMLADRLNVNGIIRNLMNGDVYIEAQADNETLKKFVAGIKDSPSPAARVDQVETSEIPVNDYQDFSVVY</sequence>
<protein>
    <recommendedName>
        <fullName evidence="3 5">acylphosphatase</fullName>
        <ecNumber evidence="2 5">3.6.1.7</ecNumber>
    </recommendedName>
</protein>
<evidence type="ECO:0000256" key="6">
    <source>
        <dbReference type="RuleBase" id="RU004168"/>
    </source>
</evidence>
<dbReference type="InterPro" id="IPR017968">
    <property type="entry name" value="Acylphosphatase_CS"/>
</dbReference>
<reference evidence="8 9" key="1">
    <citation type="journal article" date="2015" name="Genome Announc.">
        <title>Expanding the biotechnology potential of lactobacilli through comparative genomics of 213 strains and associated genera.</title>
        <authorList>
            <person name="Sun Z."/>
            <person name="Harris H.M."/>
            <person name="McCann A."/>
            <person name="Guo C."/>
            <person name="Argimon S."/>
            <person name="Zhang W."/>
            <person name="Yang X."/>
            <person name="Jeffery I.B."/>
            <person name="Cooney J.C."/>
            <person name="Kagawa T.F."/>
            <person name="Liu W."/>
            <person name="Song Y."/>
            <person name="Salvetti E."/>
            <person name="Wrobel A."/>
            <person name="Rasinkangas P."/>
            <person name="Parkhill J."/>
            <person name="Rea M.C."/>
            <person name="O'Sullivan O."/>
            <person name="Ritari J."/>
            <person name="Douillard F.P."/>
            <person name="Paul Ross R."/>
            <person name="Yang R."/>
            <person name="Briner A.E."/>
            <person name="Felis G.E."/>
            <person name="de Vos W.M."/>
            <person name="Barrangou R."/>
            <person name="Klaenhammer T.R."/>
            <person name="Caufield P.W."/>
            <person name="Cui Y."/>
            <person name="Zhang H."/>
            <person name="O'Toole P.W."/>
        </authorList>
    </citation>
    <scope>NUCLEOTIDE SEQUENCE [LARGE SCALE GENOMIC DNA]</scope>
    <source>
        <strain evidence="8 9">NBRC 103219</strain>
    </source>
</reference>
<dbReference type="InterPro" id="IPR020456">
    <property type="entry name" value="Acylphosphatase"/>
</dbReference>
<gene>
    <name evidence="8" type="ORF">IV66_GL001296</name>
</gene>
<evidence type="ECO:0000259" key="7">
    <source>
        <dbReference type="PROSITE" id="PS51160"/>
    </source>
</evidence>
<feature type="domain" description="Acylphosphatase-like" evidence="7">
    <location>
        <begin position="6"/>
        <end position="93"/>
    </location>
</feature>
<dbReference type="InterPro" id="IPR036046">
    <property type="entry name" value="Acylphosphatase-like_dom_sf"/>
</dbReference>
<evidence type="ECO:0000256" key="4">
    <source>
        <dbReference type="ARBA" id="ARBA00047645"/>
    </source>
</evidence>
<comment type="catalytic activity">
    <reaction evidence="4 5">
        <text>an acyl phosphate + H2O = a carboxylate + phosphate + H(+)</text>
        <dbReference type="Rhea" id="RHEA:14965"/>
        <dbReference type="ChEBI" id="CHEBI:15377"/>
        <dbReference type="ChEBI" id="CHEBI:15378"/>
        <dbReference type="ChEBI" id="CHEBI:29067"/>
        <dbReference type="ChEBI" id="CHEBI:43474"/>
        <dbReference type="ChEBI" id="CHEBI:59918"/>
        <dbReference type="EC" id="3.6.1.7"/>
    </reaction>
</comment>
<dbReference type="InterPro" id="IPR001792">
    <property type="entry name" value="Acylphosphatase-like_dom"/>
</dbReference>
<dbReference type="EMBL" id="JQCN01000017">
    <property type="protein sequence ID" value="KRO01116.1"/>
    <property type="molecule type" value="Genomic_DNA"/>
</dbReference>
<evidence type="ECO:0000256" key="3">
    <source>
        <dbReference type="ARBA" id="ARBA00015991"/>
    </source>
</evidence>
<dbReference type="PROSITE" id="PS51160">
    <property type="entry name" value="ACYLPHOSPHATASE_3"/>
    <property type="match status" value="1"/>
</dbReference>
<dbReference type="PANTHER" id="PTHR47268">
    <property type="entry name" value="ACYLPHOSPHATASE"/>
    <property type="match status" value="1"/>
</dbReference>
<dbReference type="SUPFAM" id="SSF54975">
    <property type="entry name" value="Acylphosphatase/BLUF domain-like"/>
    <property type="match status" value="1"/>
</dbReference>
<dbReference type="STRING" id="449659.IV66_GL001296"/>
<feature type="active site" evidence="5">
    <location>
        <position position="39"/>
    </location>
</feature>
<dbReference type="PROSITE" id="PS00150">
    <property type="entry name" value="ACYLPHOSPHATASE_1"/>
    <property type="match status" value="1"/>
</dbReference>
<keyword evidence="5" id="KW-0378">Hydrolase</keyword>
<dbReference type="GO" id="GO:0003998">
    <property type="term" value="F:acylphosphatase activity"/>
    <property type="evidence" value="ECO:0007669"/>
    <property type="project" value="UniProtKB-EC"/>
</dbReference>
<feature type="active site" evidence="5">
    <location>
        <position position="21"/>
    </location>
</feature>
<dbReference type="Proteomes" id="UP000051886">
    <property type="component" value="Unassembled WGS sequence"/>
</dbReference>